<dbReference type="RefSeq" id="WP_148370615.1">
    <property type="nucleotide sequence ID" value="NZ_VSKM01000014.1"/>
</dbReference>
<evidence type="ECO:0000259" key="2">
    <source>
        <dbReference type="Pfam" id="PF02657"/>
    </source>
</evidence>
<accession>A0A8H2LFP1</accession>
<dbReference type="Gene3D" id="3.90.1010.10">
    <property type="match status" value="1"/>
</dbReference>
<dbReference type="AlphaFoldDB" id="A0A8H2LFP1"/>
<reference evidence="3 4" key="1">
    <citation type="submission" date="2019-08" db="EMBL/GenBank/DDBJ databases">
        <title>Genomes of Antarctic Bizionia species.</title>
        <authorList>
            <person name="Bowman J.P."/>
        </authorList>
    </citation>
    <scope>NUCLEOTIDE SEQUENCE [LARGE SCALE GENOMIC DNA]</scope>
    <source>
        <strain evidence="3 4">HFD</strain>
    </source>
</reference>
<keyword evidence="4" id="KW-1185">Reference proteome</keyword>
<sequence length="141" mass="16139">MQTIKEIQEEIIDEFSMFEDWEERYQYMIDLGKDLPLIEAQYKTEDNIIKGCQSKVWVHAELNNDTIAFTADSDAIITKGIIAILIRVFSNQHPSAILEANTDFIDAIGLKEHLSPTRANGLVSMIKQLKMYAIAYQTQLN</sequence>
<dbReference type="PANTHER" id="PTHR43597">
    <property type="entry name" value="SULFUR ACCEPTOR PROTEIN CSDE"/>
    <property type="match status" value="1"/>
</dbReference>
<name>A0A8H2LFP1_9FLAO</name>
<dbReference type="InterPro" id="IPR003808">
    <property type="entry name" value="Fe-S_metab-assoc_dom"/>
</dbReference>
<proteinExistence type="inferred from homology"/>
<evidence type="ECO:0000313" key="3">
    <source>
        <dbReference type="EMBL" id="TYB71779.1"/>
    </source>
</evidence>
<feature type="domain" description="Fe-S metabolism associated" evidence="2">
    <location>
        <begin position="13"/>
        <end position="131"/>
    </location>
</feature>
<dbReference type="EMBL" id="VSKM01000014">
    <property type="protein sequence ID" value="TYB71779.1"/>
    <property type="molecule type" value="Genomic_DNA"/>
</dbReference>
<comment type="similarity">
    <text evidence="1">Belongs to the SufE family.</text>
</comment>
<gene>
    <name evidence="3" type="ORF">ES676_12250</name>
</gene>
<dbReference type="Proteomes" id="UP000323324">
    <property type="component" value="Unassembled WGS sequence"/>
</dbReference>
<evidence type="ECO:0000256" key="1">
    <source>
        <dbReference type="ARBA" id="ARBA00010282"/>
    </source>
</evidence>
<organism evidence="3 4">
    <name type="scientific">Bizionia saleffrena</name>
    <dbReference type="NCBI Taxonomy" id="291189"/>
    <lineage>
        <taxon>Bacteria</taxon>
        <taxon>Pseudomonadati</taxon>
        <taxon>Bacteroidota</taxon>
        <taxon>Flavobacteriia</taxon>
        <taxon>Flavobacteriales</taxon>
        <taxon>Flavobacteriaceae</taxon>
        <taxon>Bizionia</taxon>
    </lineage>
</organism>
<dbReference type="Pfam" id="PF02657">
    <property type="entry name" value="SufE"/>
    <property type="match status" value="1"/>
</dbReference>
<comment type="caution">
    <text evidence="3">The sequence shown here is derived from an EMBL/GenBank/DDBJ whole genome shotgun (WGS) entry which is preliminary data.</text>
</comment>
<protein>
    <submittedName>
        <fullName evidence="3">SufE family protein</fullName>
    </submittedName>
</protein>
<dbReference type="PANTHER" id="PTHR43597:SF5">
    <property type="entry name" value="SUFE-LIKE PROTEIN 2, CHLOROPLASTIC"/>
    <property type="match status" value="1"/>
</dbReference>
<evidence type="ECO:0000313" key="4">
    <source>
        <dbReference type="Proteomes" id="UP000323324"/>
    </source>
</evidence>
<dbReference type="SUPFAM" id="SSF82649">
    <property type="entry name" value="SufE/NifU"/>
    <property type="match status" value="1"/>
</dbReference>